<dbReference type="RefSeq" id="WP_310922689.1">
    <property type="nucleotide sequence ID" value="NZ_JAMQOP010000001.1"/>
</dbReference>
<evidence type="ECO:0000259" key="1">
    <source>
        <dbReference type="Pfam" id="PF24038"/>
    </source>
</evidence>
<organism evidence="3 4">
    <name type="scientific">Halogeometricum salsisoli</name>
    <dbReference type="NCBI Taxonomy" id="2950536"/>
    <lineage>
        <taxon>Archaea</taxon>
        <taxon>Methanobacteriati</taxon>
        <taxon>Methanobacteriota</taxon>
        <taxon>Stenosarchaea group</taxon>
        <taxon>Halobacteria</taxon>
        <taxon>Halobacteriales</taxon>
        <taxon>Haloferacaceae</taxon>
        <taxon>Halogeometricum</taxon>
    </lineage>
</organism>
<dbReference type="EMBL" id="JAMQOP010000001">
    <property type="protein sequence ID" value="MDS0297862.1"/>
    <property type="molecule type" value="Genomic_DNA"/>
</dbReference>
<dbReference type="Pfam" id="PF24042">
    <property type="entry name" value="DUF7351"/>
    <property type="match status" value="1"/>
</dbReference>
<dbReference type="Pfam" id="PF24038">
    <property type="entry name" value="DUF7347"/>
    <property type="match status" value="1"/>
</dbReference>
<feature type="domain" description="DUF7347" evidence="1">
    <location>
        <begin position="17"/>
        <end position="104"/>
    </location>
</feature>
<evidence type="ECO:0000313" key="3">
    <source>
        <dbReference type="EMBL" id="MDS0297862.1"/>
    </source>
</evidence>
<evidence type="ECO:0000259" key="2">
    <source>
        <dbReference type="Pfam" id="PF24042"/>
    </source>
</evidence>
<gene>
    <name evidence="3" type="ORF">NDI76_03835</name>
</gene>
<dbReference type="InterPro" id="IPR055771">
    <property type="entry name" value="DUF7347"/>
</dbReference>
<comment type="caution">
    <text evidence="3">The sequence shown here is derived from an EMBL/GenBank/DDBJ whole genome shotgun (WGS) entry which is preliminary data.</text>
</comment>
<evidence type="ECO:0000313" key="4">
    <source>
        <dbReference type="Proteomes" id="UP001257060"/>
    </source>
</evidence>
<proteinExistence type="predicted"/>
<protein>
    <submittedName>
        <fullName evidence="3">ArsR family transcriptional regulator</fullName>
    </submittedName>
</protein>
<sequence length="262" mass="28106">MDETQSASATTLGGVSPEEAFAILGDETRLNIIRVLWRAGALHAYDDIDDSTSTISFSELRRRVDVDDNGRFNYHLSKLVPHFVRKTADGYRLSGGGKRIARTVISIAGDHDATVAGEVSTDCPVCGAAVAVTYEDQWLRFACTECPGLFGDAAPDGTLLNAPFPPPGLAGRTPDDALRAELYRCMLDLTCLMQGVCPECASAVRGTLSVCDDHDATPERLCGACGTPFVAWGELRCDTCRFAKRLPVELCVMGLAPVIGFL</sequence>
<reference evidence="3 4" key="1">
    <citation type="submission" date="2022-06" db="EMBL/GenBank/DDBJ databases">
        <title>Halogeometricum sp. a new haloarchaeum isolate from saline soil.</title>
        <authorList>
            <person name="Strakova D."/>
            <person name="Galisteo C."/>
            <person name="Sanchez-Porro C."/>
            <person name="Ventosa A."/>
        </authorList>
    </citation>
    <scope>NUCLEOTIDE SEQUENCE [LARGE SCALE GENOMIC DNA]</scope>
    <source>
        <strain evidence="3 4">S1BR25-6</strain>
    </source>
</reference>
<feature type="domain" description="DUF7351" evidence="2">
    <location>
        <begin position="121"/>
        <end position="262"/>
    </location>
</feature>
<accession>A0ABU2GAQ5</accession>
<name>A0ABU2GAQ5_9EURY</name>
<dbReference type="InterPro" id="IPR055775">
    <property type="entry name" value="DUF7351"/>
</dbReference>
<keyword evidence="4" id="KW-1185">Reference proteome</keyword>
<dbReference type="Proteomes" id="UP001257060">
    <property type="component" value="Unassembled WGS sequence"/>
</dbReference>